<reference evidence="19" key="1">
    <citation type="submission" date="2025-08" db="UniProtKB">
        <authorList>
            <consortium name="Ensembl"/>
        </authorList>
    </citation>
    <scope>IDENTIFICATION</scope>
</reference>
<evidence type="ECO:0000256" key="6">
    <source>
        <dbReference type="ARBA" id="ARBA00022679"/>
    </source>
</evidence>
<dbReference type="InterPro" id="IPR040162">
    <property type="entry name" value="MGST1-like"/>
</dbReference>
<keyword evidence="9" id="KW-0256">Endoplasmic reticulum</keyword>
<sequence length="363" mass="39259">MQAISGLFPFGKSSDPPKQRRGPTCWHFGRLTWFLRSALSPLGSWCNCWTRRVSKEPRPGHSPRFPSVAEPRGVEAGGLFLACLFSQVLPLFLPGNVGRALGLNPALPGRAAAAEPAPCPPPHRPRRPRRPAGDSGSAGGGGGRQPPRRAGPGRAGTRLRARGGEARRGGAGPRGGRRRSGRPGAAGLAAAWALSEGTRARSSVRSAEMAKLTQLIDNEVFRAYATYTVIVLLKMMLMSLITAYFRITRKAFVNPEDTAVFGKGESAKKNLRTDPDVERVRRGHLNDLENIVPFLGIGLLYALSGPELSTALLHFRIFAGARIVHTFAYLIPLPQPSRGLSWAVGYTVTILMAYRVLKTALYL</sequence>
<evidence type="ECO:0000256" key="8">
    <source>
        <dbReference type="ARBA" id="ARBA00022787"/>
    </source>
</evidence>
<feature type="transmembrane region" description="Helical" evidence="18">
    <location>
        <begin position="339"/>
        <end position="357"/>
    </location>
</feature>
<dbReference type="InterPro" id="IPR001129">
    <property type="entry name" value="Membr-assoc_MAPEG"/>
</dbReference>
<evidence type="ECO:0000256" key="12">
    <source>
        <dbReference type="ARBA" id="ARBA00023128"/>
    </source>
</evidence>
<comment type="subcellular location">
    <subcellularLocation>
        <location evidence="3">Endoplasmic reticulum membrane</location>
        <topology evidence="3">Multi-pass membrane protein</topology>
    </subcellularLocation>
    <subcellularLocation>
        <location evidence="2">Mitochondrion outer membrane</location>
    </subcellularLocation>
</comment>
<evidence type="ECO:0000256" key="13">
    <source>
        <dbReference type="ARBA" id="ARBA00023136"/>
    </source>
</evidence>
<feature type="transmembrane region" description="Helical" evidence="18">
    <location>
        <begin position="224"/>
        <end position="245"/>
    </location>
</feature>
<evidence type="ECO:0000256" key="5">
    <source>
        <dbReference type="ARBA" id="ARBA00012452"/>
    </source>
</evidence>
<dbReference type="InterPro" id="IPR023352">
    <property type="entry name" value="MAPEG-like_dom_sf"/>
</dbReference>
<evidence type="ECO:0000313" key="20">
    <source>
        <dbReference type="Proteomes" id="UP000694541"/>
    </source>
</evidence>
<dbReference type="GO" id="GO:0005789">
    <property type="term" value="C:endoplasmic reticulum membrane"/>
    <property type="evidence" value="ECO:0007669"/>
    <property type="project" value="UniProtKB-SubCell"/>
</dbReference>
<evidence type="ECO:0000256" key="16">
    <source>
        <dbReference type="ARBA" id="ARBA00049385"/>
    </source>
</evidence>
<reference evidence="19" key="2">
    <citation type="submission" date="2025-09" db="UniProtKB">
        <authorList>
            <consortium name="Ensembl"/>
        </authorList>
    </citation>
    <scope>IDENTIFICATION</scope>
</reference>
<dbReference type="AlphaFoldDB" id="A0A8B9NSQ7"/>
<keyword evidence="20" id="KW-1185">Reference proteome</keyword>
<dbReference type="SUPFAM" id="SSF161084">
    <property type="entry name" value="MAPEG domain-like"/>
    <property type="match status" value="1"/>
</dbReference>
<comment type="subunit">
    <text evidence="14">Homotrimer; The trimer binds only one molecule of glutathione.</text>
</comment>
<evidence type="ECO:0000256" key="4">
    <source>
        <dbReference type="ARBA" id="ARBA00010459"/>
    </source>
</evidence>
<evidence type="ECO:0000256" key="10">
    <source>
        <dbReference type="ARBA" id="ARBA00022989"/>
    </source>
</evidence>
<dbReference type="FunFam" id="1.20.120.550:FF:000002">
    <property type="entry name" value="Microsomal glutathione S-transferase 1"/>
    <property type="match status" value="1"/>
</dbReference>
<dbReference type="GO" id="GO:0004364">
    <property type="term" value="F:glutathione transferase activity"/>
    <property type="evidence" value="ECO:0007669"/>
    <property type="project" value="UniProtKB-EC"/>
</dbReference>
<keyword evidence="7 18" id="KW-0812">Transmembrane</keyword>
<dbReference type="GO" id="GO:0005741">
    <property type="term" value="C:mitochondrial outer membrane"/>
    <property type="evidence" value="ECO:0007669"/>
    <property type="project" value="UniProtKB-SubCell"/>
</dbReference>
<evidence type="ECO:0000256" key="14">
    <source>
        <dbReference type="ARBA" id="ARBA00038540"/>
    </source>
</evidence>
<evidence type="ECO:0000313" key="19">
    <source>
        <dbReference type="Ensembl" id="ENSANIP00000026108.1"/>
    </source>
</evidence>
<evidence type="ECO:0000256" key="18">
    <source>
        <dbReference type="SAM" id="Phobius"/>
    </source>
</evidence>
<feature type="transmembrane region" description="Helical" evidence="18">
    <location>
        <begin position="288"/>
        <end position="305"/>
    </location>
</feature>
<keyword evidence="8" id="KW-1000">Mitochondrion outer membrane</keyword>
<evidence type="ECO:0000256" key="9">
    <source>
        <dbReference type="ARBA" id="ARBA00022824"/>
    </source>
</evidence>
<comment type="catalytic activity">
    <reaction evidence="16">
        <text>RX + glutathione = an S-substituted glutathione + a halide anion + H(+)</text>
        <dbReference type="Rhea" id="RHEA:16437"/>
        <dbReference type="ChEBI" id="CHEBI:15378"/>
        <dbReference type="ChEBI" id="CHEBI:16042"/>
        <dbReference type="ChEBI" id="CHEBI:17792"/>
        <dbReference type="ChEBI" id="CHEBI:57925"/>
        <dbReference type="ChEBI" id="CHEBI:90779"/>
        <dbReference type="EC" id="2.5.1.18"/>
    </reaction>
    <physiologicalReaction direction="left-to-right" evidence="16">
        <dbReference type="Rhea" id="RHEA:16438"/>
    </physiologicalReaction>
</comment>
<dbReference type="Ensembl" id="ENSANIT00000026972.1">
    <property type="protein sequence ID" value="ENSANIP00000026108.1"/>
    <property type="gene ID" value="ENSANIG00000017542.1"/>
</dbReference>
<dbReference type="Pfam" id="PF01124">
    <property type="entry name" value="MAPEG"/>
    <property type="match status" value="1"/>
</dbReference>
<feature type="region of interest" description="Disordered" evidence="17">
    <location>
        <begin position="110"/>
        <end position="184"/>
    </location>
</feature>
<evidence type="ECO:0000256" key="11">
    <source>
        <dbReference type="ARBA" id="ARBA00022990"/>
    </source>
</evidence>
<comment type="function">
    <text evidence="1">Conjugation of reduced glutathione to a wide number of exogenous and endogenous hydrophobic electrophiles.</text>
</comment>
<evidence type="ECO:0000256" key="2">
    <source>
        <dbReference type="ARBA" id="ARBA00004294"/>
    </source>
</evidence>
<dbReference type="Gene3D" id="1.20.120.550">
    <property type="entry name" value="Membrane associated eicosanoid/glutathione metabolism-like domain"/>
    <property type="match status" value="1"/>
</dbReference>
<keyword evidence="12" id="KW-0496">Mitochondrion</keyword>
<proteinExistence type="inferred from homology"/>
<name>A0A8B9NSQ7_9AVES</name>
<evidence type="ECO:0000256" key="7">
    <source>
        <dbReference type="ARBA" id="ARBA00022692"/>
    </source>
</evidence>
<evidence type="ECO:0000256" key="1">
    <source>
        <dbReference type="ARBA" id="ARBA00003701"/>
    </source>
</evidence>
<dbReference type="Proteomes" id="UP000694541">
    <property type="component" value="Unplaced"/>
</dbReference>
<feature type="compositionally biased region" description="Low complexity" evidence="17">
    <location>
        <begin position="148"/>
        <end position="158"/>
    </location>
</feature>
<evidence type="ECO:0000256" key="15">
    <source>
        <dbReference type="ARBA" id="ARBA00039397"/>
    </source>
</evidence>
<evidence type="ECO:0000256" key="17">
    <source>
        <dbReference type="SAM" id="MobiDB-lite"/>
    </source>
</evidence>
<keyword evidence="6" id="KW-0808">Transferase</keyword>
<accession>A0A8B9NSQ7</accession>
<organism evidence="19 20">
    <name type="scientific">Accipiter nisus</name>
    <name type="common">Eurasian sparrowhawk</name>
    <dbReference type="NCBI Taxonomy" id="211598"/>
    <lineage>
        <taxon>Eukaryota</taxon>
        <taxon>Metazoa</taxon>
        <taxon>Chordata</taxon>
        <taxon>Craniata</taxon>
        <taxon>Vertebrata</taxon>
        <taxon>Euteleostomi</taxon>
        <taxon>Archelosauria</taxon>
        <taxon>Archosauria</taxon>
        <taxon>Dinosauria</taxon>
        <taxon>Saurischia</taxon>
        <taxon>Theropoda</taxon>
        <taxon>Coelurosauria</taxon>
        <taxon>Aves</taxon>
        <taxon>Neognathae</taxon>
        <taxon>Neoaves</taxon>
        <taxon>Telluraves</taxon>
        <taxon>Accipitrimorphae</taxon>
        <taxon>Accipitriformes</taxon>
        <taxon>Accipitridae</taxon>
        <taxon>Accipitrinae</taxon>
        <taxon>Accipiter</taxon>
    </lineage>
</organism>
<dbReference type="PANTHER" id="PTHR10689:SF6">
    <property type="entry name" value="MICROSOMAL GLUTATHIONE S-TRANSFERASE 1"/>
    <property type="match status" value="1"/>
</dbReference>
<dbReference type="EC" id="2.5.1.18" evidence="5"/>
<comment type="similarity">
    <text evidence="4">Belongs to the MAPEG family.</text>
</comment>
<protein>
    <recommendedName>
        <fullName evidence="15">Microsomal glutathione S-transferase 1</fullName>
        <ecNumber evidence="5">2.5.1.18</ecNumber>
    </recommendedName>
</protein>
<keyword evidence="10 18" id="KW-1133">Transmembrane helix</keyword>
<evidence type="ECO:0000256" key="3">
    <source>
        <dbReference type="ARBA" id="ARBA00004477"/>
    </source>
</evidence>
<keyword evidence="11" id="KW-0007">Acetylation</keyword>
<dbReference type="PANTHER" id="PTHR10689">
    <property type="entry name" value="MICROSOMAL GLUTATHIONE S-TRANSFERASE 1"/>
    <property type="match status" value="1"/>
</dbReference>
<keyword evidence="13 18" id="KW-0472">Membrane</keyword>